<reference evidence="7" key="1">
    <citation type="journal article" date="2021" name="Open Biol.">
        <title>Shared evolutionary footprints suggest mitochondrial oxidative damage underlies multiple complex I losses in fungi.</title>
        <authorList>
            <person name="Schikora-Tamarit M.A."/>
            <person name="Marcet-Houben M."/>
            <person name="Nosek J."/>
            <person name="Gabaldon T."/>
        </authorList>
    </citation>
    <scope>NUCLEOTIDE SEQUENCE</scope>
    <source>
        <strain evidence="7">CBS2887</strain>
    </source>
</reference>
<evidence type="ECO:0000313" key="8">
    <source>
        <dbReference type="Proteomes" id="UP000774326"/>
    </source>
</evidence>
<keyword evidence="1 6" id="KW-0812">Transmembrane</keyword>
<dbReference type="Proteomes" id="UP000774326">
    <property type="component" value="Unassembled WGS sequence"/>
</dbReference>
<keyword evidence="2" id="KW-0256">Endoplasmic reticulum</keyword>
<sequence length="75" mass="8099">MAVDIPKKLIIFTALMVFAPLVTFFVTQYITQSAIISGGLAAAIANVVLIGYIVVAFNEDVKVEPIDNKEGEKLD</sequence>
<dbReference type="GO" id="GO:0070072">
    <property type="term" value="P:vacuolar proton-transporting V-type ATPase complex assembly"/>
    <property type="evidence" value="ECO:0007669"/>
    <property type="project" value="InterPro"/>
</dbReference>
<dbReference type="AlphaFoldDB" id="A0A9P8QAM4"/>
<evidence type="ECO:0000256" key="4">
    <source>
        <dbReference type="ARBA" id="ARBA00023136"/>
    </source>
</evidence>
<comment type="caution">
    <text evidence="7">The sequence shown here is derived from an EMBL/GenBank/DDBJ whole genome shotgun (WGS) entry which is preliminary data.</text>
</comment>
<organism evidence="7 8">
    <name type="scientific">Wickerhamomyces pijperi</name>
    <name type="common">Yeast</name>
    <name type="synonym">Pichia pijperi</name>
    <dbReference type="NCBI Taxonomy" id="599730"/>
    <lineage>
        <taxon>Eukaryota</taxon>
        <taxon>Fungi</taxon>
        <taxon>Dikarya</taxon>
        <taxon>Ascomycota</taxon>
        <taxon>Saccharomycotina</taxon>
        <taxon>Saccharomycetes</taxon>
        <taxon>Phaffomycetales</taxon>
        <taxon>Wickerhamomycetaceae</taxon>
        <taxon>Wickerhamomyces</taxon>
    </lineage>
</organism>
<evidence type="ECO:0000313" key="7">
    <source>
        <dbReference type="EMBL" id="KAH3687011.1"/>
    </source>
</evidence>
<keyword evidence="5" id="KW-0968">Cytoplasmic vesicle</keyword>
<feature type="transmembrane region" description="Helical" evidence="6">
    <location>
        <begin position="36"/>
        <end position="57"/>
    </location>
</feature>
<evidence type="ECO:0000256" key="1">
    <source>
        <dbReference type="ARBA" id="ARBA00022692"/>
    </source>
</evidence>
<dbReference type="EMBL" id="JAEUBG010001042">
    <property type="protein sequence ID" value="KAH3687011.1"/>
    <property type="molecule type" value="Genomic_DNA"/>
</dbReference>
<name>A0A9P8QAM4_WICPI</name>
<evidence type="ECO:0000256" key="6">
    <source>
        <dbReference type="SAM" id="Phobius"/>
    </source>
</evidence>
<gene>
    <name evidence="7" type="ORF">WICPIJ_002005</name>
</gene>
<evidence type="ECO:0000256" key="5">
    <source>
        <dbReference type="ARBA" id="ARBA00023329"/>
    </source>
</evidence>
<proteinExistence type="predicted"/>
<keyword evidence="4 6" id="KW-0472">Membrane</keyword>
<dbReference type="Pfam" id="PF09446">
    <property type="entry name" value="VMA21"/>
    <property type="match status" value="1"/>
</dbReference>
<dbReference type="InterPro" id="IPR019013">
    <property type="entry name" value="Vma21"/>
</dbReference>
<evidence type="ECO:0000256" key="2">
    <source>
        <dbReference type="ARBA" id="ARBA00022824"/>
    </source>
</evidence>
<feature type="transmembrane region" description="Helical" evidence="6">
    <location>
        <begin position="9"/>
        <end position="30"/>
    </location>
</feature>
<accession>A0A9P8QAM4</accession>
<keyword evidence="3 6" id="KW-1133">Transmembrane helix</keyword>
<protein>
    <recommendedName>
        <fullName evidence="9">Vacuolar ATPase assembly integral membrane protein VMA21</fullName>
    </recommendedName>
</protein>
<reference evidence="7" key="2">
    <citation type="submission" date="2021-01" db="EMBL/GenBank/DDBJ databases">
        <authorList>
            <person name="Schikora-Tamarit M.A."/>
        </authorList>
    </citation>
    <scope>NUCLEOTIDE SEQUENCE</scope>
    <source>
        <strain evidence="7">CBS2887</strain>
    </source>
</reference>
<dbReference type="OrthoDB" id="160405at2759"/>
<dbReference type="GO" id="GO:0031410">
    <property type="term" value="C:cytoplasmic vesicle"/>
    <property type="evidence" value="ECO:0007669"/>
    <property type="project" value="UniProtKB-KW"/>
</dbReference>
<evidence type="ECO:0008006" key="9">
    <source>
        <dbReference type="Google" id="ProtNLM"/>
    </source>
</evidence>
<evidence type="ECO:0000256" key="3">
    <source>
        <dbReference type="ARBA" id="ARBA00022989"/>
    </source>
</evidence>
<keyword evidence="8" id="KW-1185">Reference proteome</keyword>